<evidence type="ECO:0008006" key="3">
    <source>
        <dbReference type="Google" id="ProtNLM"/>
    </source>
</evidence>
<dbReference type="SUPFAM" id="SSF52047">
    <property type="entry name" value="RNI-like"/>
    <property type="match status" value="1"/>
</dbReference>
<sequence>MPKRKTPLTLVSECLKSICSSIEWFVSHRYPPFDCLTSDLIGQIFNRLKTTPGLPASHFELVVTDHLNCIDLSNPYQHDSWDFYIEVALGIIRLRQPNLVKIDLSNVLRIPDIFWTEIVPSLAYLQVVSLRSTNCADQHVLTIVKYCHNLRELDLSLCERVTNWSVSNLCEESTVGIKLQHLDLMQTQVDQRGIRSVVQRCTGLNSLKWRNTINALGQIYRDLFGSMSRNTTPPSYSLHQLISDSSYRLYNLQGAVLLCRQAVQVTIDSPSLLMAEELQTLVHLHCLRELRVVLSSYTKTEILLDFREGFDLILKKHGSTLQHFSIGRIRNVDLGRIANYCQNLTSLSLELNHSYKYGEASNTIQSLFKLNVSVRDRESNDEDDSNHDIPGPCLAALIASPNMRQIKITACKNLDDQILSECVVGQDLQTLELESCSKISMKCLWSVIDRSKCLSNLKVYRCQLVNGREITKLYRMIEEQHWDLDVDYYSDS</sequence>
<dbReference type="PANTHER" id="PTHR13318">
    <property type="entry name" value="PARTNER OF PAIRED, ISOFORM B-RELATED"/>
    <property type="match status" value="1"/>
</dbReference>
<evidence type="ECO:0000313" key="2">
    <source>
        <dbReference type="Proteomes" id="UP000789390"/>
    </source>
</evidence>
<dbReference type="GO" id="GO:0031146">
    <property type="term" value="P:SCF-dependent proteasomal ubiquitin-dependent protein catabolic process"/>
    <property type="evidence" value="ECO:0007669"/>
    <property type="project" value="TreeGrafter"/>
</dbReference>
<comment type="caution">
    <text evidence="1">The sequence shown here is derived from an EMBL/GenBank/DDBJ whole genome shotgun (WGS) entry which is preliminary data.</text>
</comment>
<reference evidence="1" key="1">
    <citation type="submission" date="2021-11" db="EMBL/GenBank/DDBJ databases">
        <authorList>
            <person name="Schell T."/>
        </authorList>
    </citation>
    <scope>NUCLEOTIDE SEQUENCE</scope>
    <source>
        <strain evidence="1">M5</strain>
    </source>
</reference>
<name>A0A8J2WK81_9CRUS</name>
<dbReference type="Proteomes" id="UP000789390">
    <property type="component" value="Unassembled WGS sequence"/>
</dbReference>
<dbReference type="AlphaFoldDB" id="A0A8J2WK81"/>
<proteinExistence type="predicted"/>
<accession>A0A8J2WK81</accession>
<dbReference type="Gene3D" id="3.80.10.10">
    <property type="entry name" value="Ribonuclease Inhibitor"/>
    <property type="match status" value="2"/>
</dbReference>
<dbReference type="GO" id="GO:0019005">
    <property type="term" value="C:SCF ubiquitin ligase complex"/>
    <property type="evidence" value="ECO:0007669"/>
    <property type="project" value="TreeGrafter"/>
</dbReference>
<dbReference type="OrthoDB" id="16120at2759"/>
<evidence type="ECO:0000313" key="1">
    <source>
        <dbReference type="EMBL" id="CAH0109523.1"/>
    </source>
</evidence>
<gene>
    <name evidence="1" type="ORF">DGAL_LOCUS13001</name>
</gene>
<dbReference type="EMBL" id="CAKKLH010000292">
    <property type="protein sequence ID" value="CAH0109523.1"/>
    <property type="molecule type" value="Genomic_DNA"/>
</dbReference>
<dbReference type="InterPro" id="IPR006553">
    <property type="entry name" value="Leu-rich_rpt_Cys-con_subtyp"/>
</dbReference>
<keyword evidence="2" id="KW-1185">Reference proteome</keyword>
<dbReference type="PANTHER" id="PTHR13318:SF95">
    <property type="entry name" value="F-BOX PROTEIN YLR352W"/>
    <property type="match status" value="1"/>
</dbReference>
<dbReference type="SMART" id="SM00367">
    <property type="entry name" value="LRR_CC"/>
    <property type="match status" value="3"/>
</dbReference>
<dbReference type="InterPro" id="IPR032675">
    <property type="entry name" value="LRR_dom_sf"/>
</dbReference>
<organism evidence="1 2">
    <name type="scientific">Daphnia galeata</name>
    <dbReference type="NCBI Taxonomy" id="27404"/>
    <lineage>
        <taxon>Eukaryota</taxon>
        <taxon>Metazoa</taxon>
        <taxon>Ecdysozoa</taxon>
        <taxon>Arthropoda</taxon>
        <taxon>Crustacea</taxon>
        <taxon>Branchiopoda</taxon>
        <taxon>Diplostraca</taxon>
        <taxon>Cladocera</taxon>
        <taxon>Anomopoda</taxon>
        <taxon>Daphniidae</taxon>
        <taxon>Daphnia</taxon>
    </lineage>
</organism>
<protein>
    <recommendedName>
        <fullName evidence="3">RNI-like protein</fullName>
    </recommendedName>
</protein>